<gene>
    <name evidence="9" type="primary">fabD</name>
    <name evidence="9" type="ORF">C7H52_00275</name>
</gene>
<dbReference type="InterPro" id="IPR014043">
    <property type="entry name" value="Acyl_transferase_dom"/>
</dbReference>
<dbReference type="Gene3D" id="3.30.70.250">
    <property type="entry name" value="Malonyl-CoA ACP transacylase, ACP-binding"/>
    <property type="match status" value="1"/>
</dbReference>
<reference evidence="9 10" key="1">
    <citation type="submission" date="2018-03" db="EMBL/GenBank/DDBJ databases">
        <title>Mesoflavibacter sp. HG37 and Mesoflavibacter sp. HG96 sp.nov., two marine bacteria isolated from seawater of Western Pacific Ocean.</title>
        <authorList>
            <person name="Cheng H."/>
            <person name="Wu Y.-H."/>
            <person name="Guo L.-L."/>
            <person name="Xu X.-W."/>
        </authorList>
    </citation>
    <scope>NUCLEOTIDE SEQUENCE [LARGE SCALE GENOMIC DNA]</scope>
    <source>
        <strain evidence="9 10">KCTC 32269</strain>
    </source>
</reference>
<protein>
    <recommendedName>
        <fullName evidence="2 6">Malonyl CoA-acyl carrier protein transacylase</fullName>
        <ecNumber evidence="1 6">2.3.1.39</ecNumber>
    </recommendedName>
</protein>
<dbReference type="SMART" id="SM00827">
    <property type="entry name" value="PKS_AT"/>
    <property type="match status" value="1"/>
</dbReference>
<comment type="similarity">
    <text evidence="6">Belongs to the fabD family.</text>
</comment>
<evidence type="ECO:0000256" key="1">
    <source>
        <dbReference type="ARBA" id="ARBA00013258"/>
    </source>
</evidence>
<dbReference type="SUPFAM" id="SSF52151">
    <property type="entry name" value="FabD/lysophospholipase-like"/>
    <property type="match status" value="1"/>
</dbReference>
<dbReference type="RefSeq" id="WP_106461879.1">
    <property type="nucleotide sequence ID" value="NZ_PXOQ01000006.1"/>
</dbReference>
<dbReference type="AlphaFoldDB" id="A0A2T1NFP8"/>
<keyword evidence="10" id="KW-1185">Reference proteome</keyword>
<dbReference type="InterPro" id="IPR050858">
    <property type="entry name" value="Mal-CoA-ACP_Trans/PKS_FabD"/>
</dbReference>
<evidence type="ECO:0000313" key="10">
    <source>
        <dbReference type="Proteomes" id="UP000238426"/>
    </source>
</evidence>
<dbReference type="InterPro" id="IPR001227">
    <property type="entry name" value="Ac_transferase_dom_sf"/>
</dbReference>
<evidence type="ECO:0000256" key="4">
    <source>
        <dbReference type="ARBA" id="ARBA00023315"/>
    </source>
</evidence>
<feature type="active site" evidence="7">
    <location>
        <position position="88"/>
    </location>
</feature>
<evidence type="ECO:0000256" key="6">
    <source>
        <dbReference type="PIRNR" id="PIRNR000446"/>
    </source>
</evidence>
<accession>A0A2T1NFP8</accession>
<dbReference type="EC" id="2.3.1.39" evidence="1 6"/>
<evidence type="ECO:0000256" key="3">
    <source>
        <dbReference type="ARBA" id="ARBA00022679"/>
    </source>
</evidence>
<dbReference type="Proteomes" id="UP000238426">
    <property type="component" value="Unassembled WGS sequence"/>
</dbReference>
<dbReference type="GO" id="GO:0005829">
    <property type="term" value="C:cytosol"/>
    <property type="evidence" value="ECO:0007669"/>
    <property type="project" value="TreeGrafter"/>
</dbReference>
<keyword evidence="4 6" id="KW-0012">Acyltransferase</keyword>
<comment type="catalytic activity">
    <reaction evidence="5 6">
        <text>holo-[ACP] + malonyl-CoA = malonyl-[ACP] + CoA</text>
        <dbReference type="Rhea" id="RHEA:41792"/>
        <dbReference type="Rhea" id="RHEA-COMP:9623"/>
        <dbReference type="Rhea" id="RHEA-COMP:9685"/>
        <dbReference type="ChEBI" id="CHEBI:57287"/>
        <dbReference type="ChEBI" id="CHEBI:57384"/>
        <dbReference type="ChEBI" id="CHEBI:64479"/>
        <dbReference type="ChEBI" id="CHEBI:78449"/>
        <dbReference type="EC" id="2.3.1.39"/>
    </reaction>
</comment>
<dbReference type="GO" id="GO:0006633">
    <property type="term" value="P:fatty acid biosynthetic process"/>
    <property type="evidence" value="ECO:0007669"/>
    <property type="project" value="TreeGrafter"/>
</dbReference>
<dbReference type="Pfam" id="PF00698">
    <property type="entry name" value="Acyl_transf_1"/>
    <property type="match status" value="1"/>
</dbReference>
<dbReference type="Gene3D" id="3.40.366.10">
    <property type="entry name" value="Malonyl-Coenzyme A Acyl Carrier Protein, domain 2"/>
    <property type="match status" value="1"/>
</dbReference>
<dbReference type="PIRSF" id="PIRSF000446">
    <property type="entry name" value="Mct"/>
    <property type="match status" value="1"/>
</dbReference>
<evidence type="ECO:0000256" key="7">
    <source>
        <dbReference type="PIRSR" id="PIRSR000446-1"/>
    </source>
</evidence>
<evidence type="ECO:0000256" key="5">
    <source>
        <dbReference type="ARBA" id="ARBA00048462"/>
    </source>
</evidence>
<organism evidence="9 10">
    <name type="scientific">Aurantibacter aestuarii</name>
    <dbReference type="NCBI Taxonomy" id="1266046"/>
    <lineage>
        <taxon>Bacteria</taxon>
        <taxon>Pseudomonadati</taxon>
        <taxon>Bacteroidota</taxon>
        <taxon>Flavobacteriia</taxon>
        <taxon>Flavobacteriales</taxon>
        <taxon>Flavobacteriaceae</taxon>
        <taxon>Aurantibacter</taxon>
    </lineage>
</organism>
<dbReference type="InterPro" id="IPR004410">
    <property type="entry name" value="Malonyl_CoA-ACP_transAc_FabD"/>
</dbReference>
<name>A0A2T1NFP8_9FLAO</name>
<dbReference type="NCBIfam" id="TIGR00128">
    <property type="entry name" value="fabD"/>
    <property type="match status" value="1"/>
</dbReference>
<dbReference type="GO" id="GO:0004314">
    <property type="term" value="F:[acyl-carrier-protein] S-malonyltransferase activity"/>
    <property type="evidence" value="ECO:0007669"/>
    <property type="project" value="UniProtKB-EC"/>
</dbReference>
<evidence type="ECO:0000256" key="2">
    <source>
        <dbReference type="ARBA" id="ARBA00018953"/>
    </source>
</evidence>
<dbReference type="PANTHER" id="PTHR42681">
    <property type="entry name" value="MALONYL-COA-ACYL CARRIER PROTEIN TRANSACYLASE, MITOCHONDRIAL"/>
    <property type="match status" value="1"/>
</dbReference>
<keyword evidence="3 6" id="KW-0808">Transferase</keyword>
<dbReference type="EMBL" id="PXOQ01000006">
    <property type="protein sequence ID" value="PSG91583.1"/>
    <property type="molecule type" value="Genomic_DNA"/>
</dbReference>
<evidence type="ECO:0000259" key="8">
    <source>
        <dbReference type="SMART" id="SM00827"/>
    </source>
</evidence>
<dbReference type="PANTHER" id="PTHR42681:SF1">
    <property type="entry name" value="MALONYL-COA-ACYL CARRIER PROTEIN TRANSACYLASE, MITOCHONDRIAL"/>
    <property type="match status" value="1"/>
</dbReference>
<dbReference type="FunFam" id="3.30.70.250:FF:000001">
    <property type="entry name" value="Malonyl CoA-acyl carrier protein transacylase"/>
    <property type="match status" value="1"/>
</dbReference>
<proteinExistence type="inferred from homology"/>
<evidence type="ECO:0000313" key="9">
    <source>
        <dbReference type="EMBL" id="PSG91583.1"/>
    </source>
</evidence>
<dbReference type="OrthoDB" id="9805460at2"/>
<dbReference type="InterPro" id="IPR016035">
    <property type="entry name" value="Acyl_Trfase/lysoPLipase"/>
</dbReference>
<comment type="caution">
    <text evidence="9">The sequence shown here is derived from an EMBL/GenBank/DDBJ whole genome shotgun (WGS) entry which is preliminary data.</text>
</comment>
<feature type="active site" evidence="7">
    <location>
        <position position="195"/>
    </location>
</feature>
<dbReference type="SUPFAM" id="SSF55048">
    <property type="entry name" value="Probable ACP-binding domain of malonyl-CoA ACP transacylase"/>
    <property type="match status" value="1"/>
</dbReference>
<sequence>MKAYIFPGQGAQFSGMGLDLYENSPEAQELFEKANKILGFQITDIMFEGTAEQLKETKVTQPAIFLHSVILAKTLGEAFKPEMVAGHSLGEFSALVAAGALSFEDGLKLVSQRALAMQKACEAAPSNMAAVLGLEDEVVENVCNTIDGVVVAANYNCPGQLVISGEVEAINKACDALKEAGAKRALVLPVGGAFHSPMMEPAREELAAAIENTTFSKPNCPIYQNVTANAVTDENKIKANLISQLTAPVKWTQSVQQMITDGATLFTEVGPGNVLQGLVKKIDRSAETASATFETQA</sequence>
<feature type="domain" description="Malonyl-CoA:ACP transacylase (MAT)" evidence="8">
    <location>
        <begin position="5"/>
        <end position="295"/>
    </location>
</feature>
<dbReference type="InterPro" id="IPR016036">
    <property type="entry name" value="Malonyl_transacylase_ACP-bd"/>
</dbReference>
<dbReference type="InterPro" id="IPR024925">
    <property type="entry name" value="Malonyl_CoA-ACP_transAc"/>
</dbReference>